<organism evidence="3 4">
    <name type="scientific">Acinetobacter pittii</name>
    <name type="common">Acinetobacter genomosp. 3</name>
    <dbReference type="NCBI Taxonomy" id="48296"/>
    <lineage>
        <taxon>Bacteria</taxon>
        <taxon>Pseudomonadati</taxon>
        <taxon>Pseudomonadota</taxon>
        <taxon>Gammaproteobacteria</taxon>
        <taxon>Moraxellales</taxon>
        <taxon>Moraxellaceae</taxon>
        <taxon>Acinetobacter</taxon>
        <taxon>Acinetobacter calcoaceticus/baumannii complex</taxon>
    </lineage>
</organism>
<gene>
    <name evidence="3" type="ORF">WP2W18E11_P20070</name>
</gene>
<evidence type="ECO:0000313" key="3">
    <source>
        <dbReference type="EMBL" id="BBQ50908.1"/>
    </source>
</evidence>
<dbReference type="GO" id="GO:0000987">
    <property type="term" value="F:cis-regulatory region sequence-specific DNA binding"/>
    <property type="evidence" value="ECO:0007669"/>
    <property type="project" value="InterPro"/>
</dbReference>
<dbReference type="Proteomes" id="UP000515758">
    <property type="component" value="Plasmid pWP2-W18-ESBL-11_2"/>
</dbReference>
<dbReference type="RefSeq" id="WP_005140357.1">
    <property type="nucleotide sequence ID" value="NZ_AP021938.1"/>
</dbReference>
<dbReference type="GO" id="GO:0006355">
    <property type="term" value="P:regulation of DNA-templated transcription"/>
    <property type="evidence" value="ECO:0007669"/>
    <property type="project" value="InterPro"/>
</dbReference>
<accession>A0A1C2X2J2</accession>
<dbReference type="InterPro" id="IPR013321">
    <property type="entry name" value="Arc_rbn_hlx_hlx"/>
</dbReference>
<dbReference type="InterPro" id="IPR026262">
    <property type="entry name" value="DinJ"/>
</dbReference>
<sequence>MNTLAKKDEYVRARVPNELKVQAERILKEVGLNTTDAIRLLLTQVVNRGGFPLELRTPNRTTIEAMNSVAEPKKFSSAQELFTDLEDDTDD</sequence>
<name>A0A1C2X2J2_ACIPI</name>
<dbReference type="GO" id="GO:0015643">
    <property type="term" value="F:toxic substance binding"/>
    <property type="evidence" value="ECO:0007669"/>
    <property type="project" value="InterPro"/>
</dbReference>
<keyword evidence="2" id="KW-1277">Toxin-antitoxin system</keyword>
<protein>
    <submittedName>
        <fullName evidence="3">Uncharacterized protein</fullName>
    </submittedName>
</protein>
<proteinExistence type="inferred from homology"/>
<keyword evidence="3" id="KW-0614">Plasmid</keyword>
<reference evidence="3 4" key="1">
    <citation type="submission" date="2019-12" db="EMBL/GenBank/DDBJ databases">
        <title>complete genome sequences of Acinetobacter pittii str. WP2-W18-ESBL-11 isolated from wastewater treatment plant effluent.</title>
        <authorList>
            <person name="Sekizuka T."/>
            <person name="Itokawa K."/>
            <person name="Yatsu K."/>
            <person name="Inamine Y."/>
            <person name="Kuroda M."/>
        </authorList>
    </citation>
    <scope>NUCLEOTIDE SEQUENCE [LARGE SCALE GENOMIC DNA]</scope>
    <source>
        <strain evidence="3 4">WP2-W18-ESBL-11</strain>
        <plasmid evidence="3 4">pWP2-W18-ESBL-11_2</plasmid>
    </source>
</reference>
<dbReference type="AlphaFoldDB" id="A0A1C2X2J2"/>
<dbReference type="Pfam" id="PF04221">
    <property type="entry name" value="RelB"/>
    <property type="match status" value="1"/>
</dbReference>
<evidence type="ECO:0000256" key="2">
    <source>
        <dbReference type="ARBA" id="ARBA00022649"/>
    </source>
</evidence>
<dbReference type="GO" id="GO:0006351">
    <property type="term" value="P:DNA-templated transcription"/>
    <property type="evidence" value="ECO:0007669"/>
    <property type="project" value="TreeGrafter"/>
</dbReference>
<dbReference type="PIRSF" id="PIRSF003108">
    <property type="entry name" value="DinJ"/>
    <property type="match status" value="1"/>
</dbReference>
<dbReference type="InterPro" id="IPR007337">
    <property type="entry name" value="RelB/DinJ"/>
</dbReference>
<dbReference type="Gene3D" id="1.10.1220.10">
    <property type="entry name" value="Met repressor-like"/>
    <property type="match status" value="1"/>
</dbReference>
<dbReference type="EMBL" id="AP021938">
    <property type="protein sequence ID" value="BBQ50908.1"/>
    <property type="molecule type" value="Genomic_DNA"/>
</dbReference>
<dbReference type="PANTHER" id="PTHR38781:SF1">
    <property type="entry name" value="ANTITOXIN DINJ-RELATED"/>
    <property type="match status" value="1"/>
</dbReference>
<dbReference type="NCBIfam" id="TIGR02384">
    <property type="entry name" value="RelB_DinJ"/>
    <property type="match status" value="1"/>
</dbReference>
<evidence type="ECO:0000256" key="1">
    <source>
        <dbReference type="ARBA" id="ARBA00010562"/>
    </source>
</evidence>
<dbReference type="PANTHER" id="PTHR38781">
    <property type="entry name" value="ANTITOXIN DINJ-RELATED"/>
    <property type="match status" value="1"/>
</dbReference>
<evidence type="ECO:0000313" key="4">
    <source>
        <dbReference type="Proteomes" id="UP000515758"/>
    </source>
</evidence>
<comment type="similarity">
    <text evidence="1">Belongs to the RelB/DinJ antitoxin family.</text>
</comment>
<dbReference type="GO" id="GO:0044010">
    <property type="term" value="P:single-species biofilm formation"/>
    <property type="evidence" value="ECO:0007669"/>
    <property type="project" value="InterPro"/>
</dbReference>
<geneLocation type="plasmid" evidence="3 4">
    <name>pWP2-W18-ESBL-11_2</name>
</geneLocation>